<evidence type="ECO:0000313" key="2">
    <source>
        <dbReference type="Proteomes" id="UP000037210"/>
    </source>
</evidence>
<organism evidence="1 2">
    <name type="scientific">miscellaneous Crenarchaeota group-15 archaeon DG-45</name>
    <dbReference type="NCBI Taxonomy" id="1685127"/>
    <lineage>
        <taxon>Archaea</taxon>
        <taxon>Candidatus Bathyarchaeota</taxon>
        <taxon>MCG-15</taxon>
    </lineage>
</organism>
<name>A0A0M0BMJ3_9ARCH</name>
<reference evidence="1 2" key="1">
    <citation type="submission" date="2015-06" db="EMBL/GenBank/DDBJ databases">
        <title>New insights into the roles of widespread benthic archaea in carbon and nitrogen cycling.</title>
        <authorList>
            <person name="Lazar C.S."/>
            <person name="Baker B.J."/>
            <person name="Seitz K.W."/>
            <person name="Hyde A.S."/>
            <person name="Dick G.J."/>
            <person name="Hinrichs K.-U."/>
            <person name="Teske A.P."/>
        </authorList>
    </citation>
    <scope>NUCLEOTIDE SEQUENCE [LARGE SCALE GENOMIC DNA]</scope>
    <source>
        <strain evidence="1">DG-45</strain>
    </source>
</reference>
<dbReference type="EMBL" id="LFWZ01000061">
    <property type="protein sequence ID" value="KON29536.1"/>
    <property type="molecule type" value="Genomic_DNA"/>
</dbReference>
<protein>
    <submittedName>
        <fullName evidence="1">Uncharacterized protein</fullName>
    </submittedName>
</protein>
<gene>
    <name evidence="1" type="ORF">AC482_06285</name>
</gene>
<accession>A0A0M0BMJ3</accession>
<dbReference type="AlphaFoldDB" id="A0A0M0BMJ3"/>
<evidence type="ECO:0000313" key="1">
    <source>
        <dbReference type="EMBL" id="KON29536.1"/>
    </source>
</evidence>
<dbReference type="Proteomes" id="UP000037210">
    <property type="component" value="Unassembled WGS sequence"/>
</dbReference>
<sequence length="135" mass="14943">MRLKLVAHTPDVEALIATAMLTTTSGSGPSAIFRRLSRDPTRVARLVGRLEAQHGSILEHNRFCWILEAVEGEVLDILLKSRFFNFTRLDESRWMLSCNLRTAVECAQGSRDPFAEALVDSIRGAAPTIVSSMEA</sequence>
<comment type="caution">
    <text evidence="1">The sequence shown here is derived from an EMBL/GenBank/DDBJ whole genome shotgun (WGS) entry which is preliminary data.</text>
</comment>
<proteinExistence type="predicted"/>